<evidence type="ECO:0000313" key="4">
    <source>
        <dbReference type="WBParaSite" id="DME_0000244201-mRNA-1"/>
    </source>
</evidence>
<gene>
    <name evidence="1" type="ORF">DME_LOCUS6802</name>
</gene>
<organism evidence="2 4">
    <name type="scientific">Dracunculus medinensis</name>
    <name type="common">Guinea worm</name>
    <dbReference type="NCBI Taxonomy" id="318479"/>
    <lineage>
        <taxon>Eukaryota</taxon>
        <taxon>Metazoa</taxon>
        <taxon>Ecdysozoa</taxon>
        <taxon>Nematoda</taxon>
        <taxon>Chromadorea</taxon>
        <taxon>Rhabditida</taxon>
        <taxon>Spirurina</taxon>
        <taxon>Dracunculoidea</taxon>
        <taxon>Dracunculidae</taxon>
        <taxon>Dracunculus</taxon>
    </lineage>
</organism>
<proteinExistence type="predicted"/>
<reference evidence="4" key="1">
    <citation type="submission" date="2017-02" db="UniProtKB">
        <authorList>
            <consortium name="WormBaseParasite"/>
        </authorList>
    </citation>
    <scope>IDENTIFICATION</scope>
</reference>
<dbReference type="WBParaSite" id="DME_0000244201-mRNA-1">
    <property type="protein sequence ID" value="DME_0000244201-mRNA-1"/>
    <property type="gene ID" value="DME_0000244201"/>
</dbReference>
<evidence type="ECO:0000313" key="3">
    <source>
        <dbReference type="Proteomes" id="UP000274756"/>
    </source>
</evidence>
<dbReference type="Proteomes" id="UP000038040">
    <property type="component" value="Unplaced"/>
</dbReference>
<dbReference type="Proteomes" id="UP000274756">
    <property type="component" value="Unassembled WGS sequence"/>
</dbReference>
<accession>A0A0N4U6A5</accession>
<name>A0A0N4U6A5_DRAME</name>
<sequence>MDYGWAQLRFGIYKIATSDMGAVSFFRTHTEFYHFKSAMKQKPRGRFKRQWGGWGWGNWGGGWGGAWGGYGSGYGNNYGGTDMNNVQVYDINLRK</sequence>
<reference evidence="1 3" key="2">
    <citation type="submission" date="2018-11" db="EMBL/GenBank/DDBJ databases">
        <authorList>
            <consortium name="Pathogen Informatics"/>
        </authorList>
    </citation>
    <scope>NUCLEOTIDE SEQUENCE [LARGE SCALE GENOMIC DNA]</scope>
</reference>
<dbReference type="AlphaFoldDB" id="A0A0N4U6A5"/>
<protein>
    <submittedName>
        <fullName evidence="4">Conserved domain protein</fullName>
    </submittedName>
</protein>
<evidence type="ECO:0000313" key="2">
    <source>
        <dbReference type="Proteomes" id="UP000038040"/>
    </source>
</evidence>
<keyword evidence="3" id="KW-1185">Reference proteome</keyword>
<dbReference type="EMBL" id="UYYG01001157">
    <property type="protein sequence ID" value="VDN56829.1"/>
    <property type="molecule type" value="Genomic_DNA"/>
</dbReference>
<evidence type="ECO:0000313" key="1">
    <source>
        <dbReference type="EMBL" id="VDN56829.1"/>
    </source>
</evidence>